<organism evidence="14 15">
    <name type="scientific">Pseudobacteriovorax antillogorgiicola</name>
    <dbReference type="NCBI Taxonomy" id="1513793"/>
    <lineage>
        <taxon>Bacteria</taxon>
        <taxon>Pseudomonadati</taxon>
        <taxon>Bdellovibrionota</taxon>
        <taxon>Oligoflexia</taxon>
        <taxon>Oligoflexales</taxon>
        <taxon>Pseudobacteriovoracaceae</taxon>
        <taxon>Pseudobacteriovorax</taxon>
    </lineage>
</organism>
<evidence type="ECO:0000313" key="15">
    <source>
        <dbReference type="Proteomes" id="UP000192907"/>
    </source>
</evidence>
<comment type="catalytic activity">
    <reaction evidence="10 12">
        <text>dTMP + ATP = dTDP + ADP</text>
        <dbReference type="Rhea" id="RHEA:13517"/>
        <dbReference type="ChEBI" id="CHEBI:30616"/>
        <dbReference type="ChEBI" id="CHEBI:58369"/>
        <dbReference type="ChEBI" id="CHEBI:63528"/>
        <dbReference type="ChEBI" id="CHEBI:456216"/>
        <dbReference type="EC" id="2.7.4.9"/>
    </reaction>
</comment>
<dbReference type="GO" id="GO:0006235">
    <property type="term" value="P:dTTP biosynthetic process"/>
    <property type="evidence" value="ECO:0007669"/>
    <property type="project" value="UniProtKB-UniRule"/>
</dbReference>
<dbReference type="GO" id="GO:0005829">
    <property type="term" value="C:cytosol"/>
    <property type="evidence" value="ECO:0007669"/>
    <property type="project" value="TreeGrafter"/>
</dbReference>
<dbReference type="PANTHER" id="PTHR10344">
    <property type="entry name" value="THYMIDYLATE KINASE"/>
    <property type="match status" value="1"/>
</dbReference>
<dbReference type="Proteomes" id="UP000192907">
    <property type="component" value="Unassembled WGS sequence"/>
</dbReference>
<keyword evidence="5 12" id="KW-0545">Nucleotide biosynthesis</keyword>
<dbReference type="EMBL" id="FWZT01000002">
    <property type="protein sequence ID" value="SME93986.1"/>
    <property type="molecule type" value="Genomic_DNA"/>
</dbReference>
<evidence type="ECO:0000256" key="10">
    <source>
        <dbReference type="ARBA" id="ARBA00048743"/>
    </source>
</evidence>
<dbReference type="EC" id="2.7.4.9" evidence="2 12"/>
<dbReference type="NCBIfam" id="TIGR00041">
    <property type="entry name" value="DTMP_kinase"/>
    <property type="match status" value="1"/>
</dbReference>
<evidence type="ECO:0000256" key="3">
    <source>
        <dbReference type="ARBA" id="ARBA00017144"/>
    </source>
</evidence>
<dbReference type="Gene3D" id="3.40.50.300">
    <property type="entry name" value="P-loop containing nucleotide triphosphate hydrolases"/>
    <property type="match status" value="1"/>
</dbReference>
<keyword evidence="7 12" id="KW-0418">Kinase</keyword>
<dbReference type="PROSITE" id="PS01331">
    <property type="entry name" value="THYMIDYLATE_KINASE"/>
    <property type="match status" value="1"/>
</dbReference>
<comment type="function">
    <text evidence="11 12">Phosphorylation of dTMP to form dTDP in both de novo and salvage pathways of dTTP synthesis.</text>
</comment>
<dbReference type="GO" id="GO:0004798">
    <property type="term" value="F:dTMP kinase activity"/>
    <property type="evidence" value="ECO:0007669"/>
    <property type="project" value="UniProtKB-UniRule"/>
</dbReference>
<keyword evidence="6 12" id="KW-0547">Nucleotide-binding</keyword>
<evidence type="ECO:0000256" key="7">
    <source>
        <dbReference type="ARBA" id="ARBA00022777"/>
    </source>
</evidence>
<evidence type="ECO:0000313" key="14">
    <source>
        <dbReference type="EMBL" id="SME93986.1"/>
    </source>
</evidence>
<dbReference type="HAMAP" id="MF_00165">
    <property type="entry name" value="Thymidylate_kinase"/>
    <property type="match status" value="1"/>
</dbReference>
<dbReference type="GO" id="GO:0005524">
    <property type="term" value="F:ATP binding"/>
    <property type="evidence" value="ECO:0007669"/>
    <property type="project" value="UniProtKB-UniRule"/>
</dbReference>
<dbReference type="CDD" id="cd01672">
    <property type="entry name" value="TMPK"/>
    <property type="match status" value="1"/>
</dbReference>
<dbReference type="InterPro" id="IPR039430">
    <property type="entry name" value="Thymidylate_kin-like_dom"/>
</dbReference>
<dbReference type="GO" id="GO:0006227">
    <property type="term" value="P:dUDP biosynthetic process"/>
    <property type="evidence" value="ECO:0007669"/>
    <property type="project" value="TreeGrafter"/>
</dbReference>
<accession>A0A1Y6BAY9</accession>
<proteinExistence type="inferred from homology"/>
<feature type="domain" description="Thymidylate kinase-like" evidence="13">
    <location>
        <begin position="45"/>
        <end position="235"/>
    </location>
</feature>
<keyword evidence="8 12" id="KW-0067">ATP-binding</keyword>
<dbReference type="SUPFAM" id="SSF52540">
    <property type="entry name" value="P-loop containing nucleoside triphosphate hydrolases"/>
    <property type="match status" value="1"/>
</dbReference>
<evidence type="ECO:0000256" key="5">
    <source>
        <dbReference type="ARBA" id="ARBA00022727"/>
    </source>
</evidence>
<keyword evidence="15" id="KW-1185">Reference proteome</keyword>
<dbReference type="OrthoDB" id="5291738at2"/>
<reference evidence="15" key="1">
    <citation type="submission" date="2017-04" db="EMBL/GenBank/DDBJ databases">
        <authorList>
            <person name="Varghese N."/>
            <person name="Submissions S."/>
        </authorList>
    </citation>
    <scope>NUCLEOTIDE SEQUENCE [LARGE SCALE GENOMIC DNA]</scope>
    <source>
        <strain evidence="15">RKEM611</strain>
    </source>
</reference>
<evidence type="ECO:0000256" key="8">
    <source>
        <dbReference type="ARBA" id="ARBA00022840"/>
    </source>
</evidence>
<dbReference type="GO" id="GO:0006233">
    <property type="term" value="P:dTDP biosynthetic process"/>
    <property type="evidence" value="ECO:0007669"/>
    <property type="project" value="InterPro"/>
</dbReference>
<feature type="binding site" evidence="12">
    <location>
        <begin position="47"/>
        <end position="54"/>
    </location>
    <ligand>
        <name>ATP</name>
        <dbReference type="ChEBI" id="CHEBI:30616"/>
    </ligand>
</feature>
<dbReference type="FunFam" id="3.40.50.300:FF:000225">
    <property type="entry name" value="Thymidylate kinase"/>
    <property type="match status" value="1"/>
</dbReference>
<evidence type="ECO:0000256" key="6">
    <source>
        <dbReference type="ARBA" id="ARBA00022741"/>
    </source>
</evidence>
<evidence type="ECO:0000256" key="1">
    <source>
        <dbReference type="ARBA" id="ARBA00009776"/>
    </source>
</evidence>
<dbReference type="Pfam" id="PF02223">
    <property type="entry name" value="Thymidylate_kin"/>
    <property type="match status" value="1"/>
</dbReference>
<evidence type="ECO:0000256" key="11">
    <source>
        <dbReference type="ARBA" id="ARBA00057735"/>
    </source>
</evidence>
<dbReference type="InterPro" id="IPR018094">
    <property type="entry name" value="Thymidylate_kinase"/>
</dbReference>
<evidence type="ECO:0000256" key="4">
    <source>
        <dbReference type="ARBA" id="ARBA00022679"/>
    </source>
</evidence>
<evidence type="ECO:0000256" key="9">
    <source>
        <dbReference type="ARBA" id="ARBA00029962"/>
    </source>
</evidence>
<keyword evidence="4 12" id="KW-0808">Transferase</keyword>
<dbReference type="AlphaFoldDB" id="A0A1Y6BAY9"/>
<protein>
    <recommendedName>
        <fullName evidence="3 12">Thymidylate kinase</fullName>
        <ecNumber evidence="2 12">2.7.4.9</ecNumber>
    </recommendedName>
    <alternativeName>
        <fullName evidence="9 12">dTMP kinase</fullName>
    </alternativeName>
</protein>
<name>A0A1Y6BAY9_9BACT</name>
<sequence>MQWYTGNLKLTLAKCVVNLQSGHLLGKICTSEVALAVEHGKFITVEGGEGVGKTVFTKGLSSRIKSAGLGLVQTREPGGTPVAQQIRQIFMSPPPDDSLAIKTELFLVSAARCQHLEKLIRPNLEQGSWVLCDRFHDSTRVYQGIGGGVPQAELETLITLSVGQSDPDLTFILDCDVKVALDRVNQRSSSDESGNRYDEASVDFHETLRNGFLDVARRFPKRVVVLDASQDPDTVIDQAIKEINMRFGTSV</sequence>
<dbReference type="STRING" id="1513793.SAMN06296036_10272"/>
<dbReference type="InterPro" id="IPR018095">
    <property type="entry name" value="Thymidylate_kin_CS"/>
</dbReference>
<evidence type="ECO:0000256" key="12">
    <source>
        <dbReference type="HAMAP-Rule" id="MF_00165"/>
    </source>
</evidence>
<gene>
    <name evidence="12" type="primary">tmk</name>
    <name evidence="14" type="ORF">SAMN06296036_10272</name>
</gene>
<dbReference type="InterPro" id="IPR027417">
    <property type="entry name" value="P-loop_NTPase"/>
</dbReference>
<dbReference type="PANTHER" id="PTHR10344:SF4">
    <property type="entry name" value="UMP-CMP KINASE 2, MITOCHONDRIAL"/>
    <property type="match status" value="1"/>
</dbReference>
<evidence type="ECO:0000256" key="2">
    <source>
        <dbReference type="ARBA" id="ARBA00012980"/>
    </source>
</evidence>
<evidence type="ECO:0000259" key="13">
    <source>
        <dbReference type="Pfam" id="PF02223"/>
    </source>
</evidence>
<comment type="similarity">
    <text evidence="1 12">Belongs to the thymidylate kinase family.</text>
</comment>